<dbReference type="AlphaFoldDB" id="A0A6B2MBB0"/>
<reference evidence="1" key="1">
    <citation type="submission" date="2019-11" db="EMBL/GenBank/DDBJ databases">
        <title>Burkholderia cenocepacia CF.</title>
        <authorList>
            <person name="Vianna E.F."/>
            <person name="Marques E.A."/>
            <person name="Albano R.M."/>
            <person name="Leao R.S."/>
        </authorList>
    </citation>
    <scope>NUCLEOTIDE SEQUENCE</scope>
    <source>
        <strain evidence="1">MS-2140</strain>
    </source>
</reference>
<comment type="caution">
    <text evidence="1">The sequence shown here is derived from an EMBL/GenBank/DDBJ whole genome shotgun (WGS) entry which is preliminary data.</text>
</comment>
<gene>
    <name evidence="1" type="ORF">GFJ35_11840</name>
</gene>
<dbReference type="EMBL" id="JAAEAM010000011">
    <property type="protein sequence ID" value="NDV72770.1"/>
    <property type="molecule type" value="Genomic_DNA"/>
</dbReference>
<organism evidence="1">
    <name type="scientific">Burkholderia cenocepacia</name>
    <dbReference type="NCBI Taxonomy" id="95486"/>
    <lineage>
        <taxon>Bacteria</taxon>
        <taxon>Pseudomonadati</taxon>
        <taxon>Pseudomonadota</taxon>
        <taxon>Betaproteobacteria</taxon>
        <taxon>Burkholderiales</taxon>
        <taxon>Burkholderiaceae</taxon>
        <taxon>Burkholderia</taxon>
        <taxon>Burkholderia cepacia complex</taxon>
    </lineage>
</organism>
<dbReference type="RefSeq" id="WP_006486038.1">
    <property type="nucleotide sequence ID" value="NZ_CADETX010000046.1"/>
</dbReference>
<accession>A0A6B2MBB0</accession>
<proteinExistence type="predicted"/>
<name>A0A6B2MBB0_9BURK</name>
<sequence length="64" mass="7047">MARADGSWPYLASLMALPDRDAEIAGPTIRQTIGLCFLHRRERDPNLLALATVCRLTVNGPNAR</sequence>
<protein>
    <submittedName>
        <fullName evidence="1">Uncharacterized protein</fullName>
    </submittedName>
</protein>
<evidence type="ECO:0000313" key="1">
    <source>
        <dbReference type="EMBL" id="NDV72770.1"/>
    </source>
</evidence>